<gene>
    <name evidence="3" type="ORF">GCM10008024_21460</name>
</gene>
<dbReference type="Pfam" id="PF13737">
    <property type="entry name" value="DDE_Tnp_1_5"/>
    <property type="match status" value="1"/>
</dbReference>
<evidence type="ECO:0000256" key="1">
    <source>
        <dbReference type="SAM" id="MobiDB-lite"/>
    </source>
</evidence>
<dbReference type="Proteomes" id="UP000634647">
    <property type="component" value="Unassembled WGS sequence"/>
</dbReference>
<dbReference type="AlphaFoldDB" id="A0AAN4URJ4"/>
<evidence type="ECO:0000313" key="3">
    <source>
        <dbReference type="EMBL" id="GHE02351.1"/>
    </source>
</evidence>
<reference evidence="3" key="2">
    <citation type="submission" date="2023-06" db="EMBL/GenBank/DDBJ databases">
        <authorList>
            <person name="Sun Q."/>
            <person name="Zhou Y."/>
        </authorList>
    </citation>
    <scope>NUCLEOTIDE SEQUENCE</scope>
    <source>
        <strain evidence="3">CGMCC 1.10859</strain>
    </source>
</reference>
<evidence type="ECO:0000259" key="2">
    <source>
        <dbReference type="Pfam" id="PF13737"/>
    </source>
</evidence>
<comment type="caution">
    <text evidence="3">The sequence shown here is derived from an EMBL/GenBank/DDBJ whole genome shotgun (WGS) entry which is preliminary data.</text>
</comment>
<reference evidence="3" key="1">
    <citation type="journal article" date="2014" name="Int. J. Syst. Evol. Microbiol.">
        <title>Complete genome sequence of Corynebacterium casei LMG S-19264T (=DSM 44701T), isolated from a smear-ripened cheese.</title>
        <authorList>
            <consortium name="US DOE Joint Genome Institute (JGI-PGF)"/>
            <person name="Walter F."/>
            <person name="Albersmeier A."/>
            <person name="Kalinowski J."/>
            <person name="Ruckert C."/>
        </authorList>
    </citation>
    <scope>NUCLEOTIDE SEQUENCE</scope>
    <source>
        <strain evidence="3">CGMCC 1.10859</strain>
    </source>
</reference>
<name>A0AAN4URJ4_9RHOB</name>
<organism evidence="3 4">
    <name type="scientific">Allgaiera indica</name>
    <dbReference type="NCBI Taxonomy" id="765699"/>
    <lineage>
        <taxon>Bacteria</taxon>
        <taxon>Pseudomonadati</taxon>
        <taxon>Pseudomonadota</taxon>
        <taxon>Alphaproteobacteria</taxon>
        <taxon>Rhodobacterales</taxon>
        <taxon>Paracoccaceae</taxon>
        <taxon>Allgaiera</taxon>
    </lineage>
</organism>
<dbReference type="EMBL" id="BNAB01000009">
    <property type="protein sequence ID" value="GHE02351.1"/>
    <property type="molecule type" value="Genomic_DNA"/>
</dbReference>
<dbReference type="InterPro" id="IPR025668">
    <property type="entry name" value="Tnp_DDE_dom"/>
</dbReference>
<accession>A0AAN4URJ4</accession>
<sequence>MSSILQTAGLDWPVPDFSTLSRRQKTITVEVSRRAARSPQPVGRQHGDQVPGDGEWLARKHGTHRRR</sequence>
<feature type="region of interest" description="Disordered" evidence="1">
    <location>
        <begin position="30"/>
        <end position="67"/>
    </location>
</feature>
<feature type="domain" description="Transposase DDE" evidence="2">
    <location>
        <begin position="2"/>
        <end position="39"/>
    </location>
</feature>
<protein>
    <recommendedName>
        <fullName evidence="2">Transposase DDE domain-containing protein</fullName>
    </recommendedName>
</protein>
<evidence type="ECO:0000313" key="4">
    <source>
        <dbReference type="Proteomes" id="UP000634647"/>
    </source>
</evidence>
<proteinExistence type="predicted"/>